<evidence type="ECO:0000313" key="1">
    <source>
        <dbReference type="EMBL" id="KDP35400.1"/>
    </source>
</evidence>
<proteinExistence type="predicted"/>
<dbReference type="AlphaFoldDB" id="A0A067KSZ4"/>
<keyword evidence="2" id="KW-1185">Reference proteome</keyword>
<name>A0A067KSZ4_JATCU</name>
<dbReference type="Proteomes" id="UP000027138">
    <property type="component" value="Unassembled WGS sequence"/>
</dbReference>
<sequence length="83" mass="9305">MPFLAISSHKSSAIDLLSFLASVSWLQFGVMSPRSNKPKEGRLAKGLGAISDQTRQTQLKLVIYLRSLHDFEHFGVNAAQFWQ</sequence>
<gene>
    <name evidence="1" type="ORF">JCGZ_10384</name>
</gene>
<reference evidence="1 2" key="1">
    <citation type="journal article" date="2014" name="PLoS ONE">
        <title>Global Analysis of Gene Expression Profiles in Physic Nut (Jatropha curcas L.) Seedlings Exposed to Salt Stress.</title>
        <authorList>
            <person name="Zhang L."/>
            <person name="Zhang C."/>
            <person name="Wu P."/>
            <person name="Chen Y."/>
            <person name="Li M."/>
            <person name="Jiang H."/>
            <person name="Wu G."/>
        </authorList>
    </citation>
    <scope>NUCLEOTIDE SEQUENCE [LARGE SCALE GENOMIC DNA]</scope>
    <source>
        <strain evidence="2">cv. GZQX0401</strain>
        <tissue evidence="1">Young leaves</tissue>
    </source>
</reference>
<evidence type="ECO:0000313" key="2">
    <source>
        <dbReference type="Proteomes" id="UP000027138"/>
    </source>
</evidence>
<protein>
    <submittedName>
        <fullName evidence="1">Uncharacterized protein</fullName>
    </submittedName>
</protein>
<organism evidence="1 2">
    <name type="scientific">Jatropha curcas</name>
    <name type="common">Barbados nut</name>
    <dbReference type="NCBI Taxonomy" id="180498"/>
    <lineage>
        <taxon>Eukaryota</taxon>
        <taxon>Viridiplantae</taxon>
        <taxon>Streptophyta</taxon>
        <taxon>Embryophyta</taxon>
        <taxon>Tracheophyta</taxon>
        <taxon>Spermatophyta</taxon>
        <taxon>Magnoliopsida</taxon>
        <taxon>eudicotyledons</taxon>
        <taxon>Gunneridae</taxon>
        <taxon>Pentapetalae</taxon>
        <taxon>rosids</taxon>
        <taxon>fabids</taxon>
        <taxon>Malpighiales</taxon>
        <taxon>Euphorbiaceae</taxon>
        <taxon>Crotonoideae</taxon>
        <taxon>Jatropheae</taxon>
        <taxon>Jatropha</taxon>
    </lineage>
</organism>
<dbReference type="EMBL" id="KK914488">
    <property type="protein sequence ID" value="KDP35400.1"/>
    <property type="molecule type" value="Genomic_DNA"/>
</dbReference>
<accession>A0A067KSZ4</accession>